<proteinExistence type="predicted"/>
<dbReference type="PANTHER" id="PTHR30329:SF21">
    <property type="entry name" value="LIPOPROTEIN YIAD-RELATED"/>
    <property type="match status" value="1"/>
</dbReference>
<dbReference type="InterPro" id="IPR006665">
    <property type="entry name" value="OmpA-like"/>
</dbReference>
<dbReference type="PROSITE" id="PS51123">
    <property type="entry name" value="OMPA_2"/>
    <property type="match status" value="1"/>
</dbReference>
<dbReference type="EMBL" id="CABVQD010000016">
    <property type="protein sequence ID" value="VWB95353.1"/>
    <property type="molecule type" value="Genomic_DNA"/>
</dbReference>
<accession>A0A6J5DF25</accession>
<evidence type="ECO:0000256" key="5">
    <source>
        <dbReference type="SAM" id="SignalP"/>
    </source>
</evidence>
<dbReference type="GO" id="GO:0009279">
    <property type="term" value="C:cell outer membrane"/>
    <property type="evidence" value="ECO:0007669"/>
    <property type="project" value="UniProtKB-SubCell"/>
</dbReference>
<reference evidence="7 8" key="1">
    <citation type="submission" date="2019-09" db="EMBL/GenBank/DDBJ databases">
        <authorList>
            <person name="Depoorter E."/>
        </authorList>
    </citation>
    <scope>NUCLEOTIDE SEQUENCE [LARGE SCALE GENOMIC DNA]</scope>
    <source>
        <strain evidence="7">LMG 30113</strain>
    </source>
</reference>
<keyword evidence="5" id="KW-0732">Signal</keyword>
<dbReference type="SUPFAM" id="SSF103088">
    <property type="entry name" value="OmpA-like"/>
    <property type="match status" value="1"/>
</dbReference>
<evidence type="ECO:0000256" key="3">
    <source>
        <dbReference type="ARBA" id="ARBA00023237"/>
    </source>
</evidence>
<keyword evidence="8" id="KW-1185">Reference proteome</keyword>
<gene>
    <name evidence="7" type="ORF">BPA30113_04451</name>
</gene>
<keyword evidence="3" id="KW-0998">Cell outer membrane</keyword>
<evidence type="ECO:0000259" key="6">
    <source>
        <dbReference type="PROSITE" id="PS51123"/>
    </source>
</evidence>
<dbReference type="InterPro" id="IPR036737">
    <property type="entry name" value="OmpA-like_sf"/>
</dbReference>
<dbReference type="PRINTS" id="PR01021">
    <property type="entry name" value="OMPADOMAIN"/>
</dbReference>
<dbReference type="InterPro" id="IPR006664">
    <property type="entry name" value="OMP_bac"/>
</dbReference>
<dbReference type="Pfam" id="PF00691">
    <property type="entry name" value="OmpA"/>
    <property type="match status" value="1"/>
</dbReference>
<organism evidence="7 8">
    <name type="scientific">Burkholderia paludis</name>
    <dbReference type="NCBI Taxonomy" id="1506587"/>
    <lineage>
        <taxon>Bacteria</taxon>
        <taxon>Pseudomonadati</taxon>
        <taxon>Pseudomonadota</taxon>
        <taxon>Betaproteobacteria</taxon>
        <taxon>Burkholderiales</taxon>
        <taxon>Burkholderiaceae</taxon>
        <taxon>Burkholderia</taxon>
        <taxon>Burkholderia cepacia complex</taxon>
    </lineage>
</organism>
<evidence type="ECO:0000256" key="1">
    <source>
        <dbReference type="ARBA" id="ARBA00004442"/>
    </source>
</evidence>
<dbReference type="RefSeq" id="WP_034199935.1">
    <property type="nucleotide sequence ID" value="NZ_CABVQD010000016.1"/>
</dbReference>
<evidence type="ECO:0000256" key="2">
    <source>
        <dbReference type="ARBA" id="ARBA00023136"/>
    </source>
</evidence>
<dbReference type="InterPro" id="IPR050330">
    <property type="entry name" value="Bact_OuterMem_StrucFunc"/>
</dbReference>
<dbReference type="Gene3D" id="3.30.1330.60">
    <property type="entry name" value="OmpA-like domain"/>
    <property type="match status" value="1"/>
</dbReference>
<dbReference type="PRINTS" id="PR01023">
    <property type="entry name" value="NAFLGMOTY"/>
</dbReference>
<protein>
    <submittedName>
        <fullName evidence="7">Membrane protein</fullName>
    </submittedName>
</protein>
<evidence type="ECO:0000313" key="7">
    <source>
        <dbReference type="EMBL" id="VWB95353.1"/>
    </source>
</evidence>
<dbReference type="PROSITE" id="PS51257">
    <property type="entry name" value="PROKAR_LIPOPROTEIN"/>
    <property type="match status" value="1"/>
</dbReference>
<feature type="signal peptide" evidence="5">
    <location>
        <begin position="1"/>
        <end position="19"/>
    </location>
</feature>
<feature type="domain" description="OmpA-like" evidence="6">
    <location>
        <begin position="112"/>
        <end position="228"/>
    </location>
</feature>
<keyword evidence="2 4" id="KW-0472">Membrane</keyword>
<evidence type="ECO:0000313" key="8">
    <source>
        <dbReference type="Proteomes" id="UP000494330"/>
    </source>
</evidence>
<dbReference type="AlphaFoldDB" id="A0A6J5DF25"/>
<evidence type="ECO:0000256" key="4">
    <source>
        <dbReference type="PROSITE-ProRule" id="PRU00473"/>
    </source>
</evidence>
<feature type="chain" id="PRO_5044425473" evidence="5">
    <location>
        <begin position="20"/>
        <end position="228"/>
    </location>
</feature>
<sequence>MNKLTCLAALSVMSLVACSTTSGPTFSASELQPRDGVRTFEVSCHGVLSGPQTCMKAARKICGDQPVRIVDSANAIRKNADPASLVFQCGAAPAPVAPPPSEPAPVPPAPPVTIEHINLSTDALFATAQATLAPAARASLDTLLNERTARTYSLVTVTGYTDSVGGNAYNLALSKRRADAVANYLRAHGQKTAAWSVSGRGKADPIAVNTTAEGRARNRRVEISLRAD</sequence>
<dbReference type="Proteomes" id="UP000494330">
    <property type="component" value="Unassembled WGS sequence"/>
</dbReference>
<dbReference type="PANTHER" id="PTHR30329">
    <property type="entry name" value="STATOR ELEMENT OF FLAGELLAR MOTOR COMPLEX"/>
    <property type="match status" value="1"/>
</dbReference>
<comment type="subcellular location">
    <subcellularLocation>
        <location evidence="1">Cell outer membrane</location>
    </subcellularLocation>
</comment>
<name>A0A6J5DF25_9BURK</name>
<dbReference type="CDD" id="cd07185">
    <property type="entry name" value="OmpA_C-like"/>
    <property type="match status" value="1"/>
</dbReference>